<dbReference type="Pfam" id="PF01757">
    <property type="entry name" value="Acyl_transf_3"/>
    <property type="match status" value="1"/>
</dbReference>
<evidence type="ECO:0000313" key="3">
    <source>
        <dbReference type="EMBL" id="MBF9236223.1"/>
    </source>
</evidence>
<dbReference type="RefSeq" id="WP_196280584.1">
    <property type="nucleotide sequence ID" value="NZ_JADQDQ010000001.1"/>
</dbReference>
<feature type="domain" description="Acyltransferase 3" evidence="2">
    <location>
        <begin position="13"/>
        <end position="332"/>
    </location>
</feature>
<dbReference type="InterPro" id="IPR002656">
    <property type="entry name" value="Acyl_transf_3_dom"/>
</dbReference>
<feature type="transmembrane region" description="Helical" evidence="1">
    <location>
        <begin position="244"/>
        <end position="262"/>
    </location>
</feature>
<sequence>MSPPSTSLAYRPELSGLRAVAVGVVVLHHWLQPPFPLGEMGRCLFFVLSGYLVSGIAWKYDAYVGAPGPWLRRLGTFYARRVLRIIPPYYLALAGCALLPLATVREHPWWFLLPGANLLIYKSQGWGDGVGHYWTLAVDEQFYLLWPLVLGVVGRRRWALLVLAASGPAFRVGWAAWHGPGMVHLLLPASLDLFALGAMLRLCQGQMWLRRLARGRYVAGSWVLCAGLRTWLDTGGPWAEAWALGYVSLGALAAFTTVNWLLNRPHFVAQRVLNHPVAQWVGQRSYGVYLYHLPLLVFWQRLVYHFVPAAAERTLLMGPLPVLLALLPALAVLSAASWHFVEAPLDRFKNRFQYTAPSLVLKPVQ</sequence>
<dbReference type="Proteomes" id="UP000597617">
    <property type="component" value="Unassembled WGS sequence"/>
</dbReference>
<accession>A0ABS0ICZ7</accession>
<keyword evidence="1" id="KW-1133">Transmembrane helix</keyword>
<feature type="transmembrane region" description="Helical" evidence="1">
    <location>
        <begin position="288"/>
        <end position="307"/>
    </location>
</feature>
<keyword evidence="4" id="KW-1185">Reference proteome</keyword>
<protein>
    <submittedName>
        <fullName evidence="3">Acyltransferase</fullName>
    </submittedName>
</protein>
<feature type="transmembrane region" description="Helical" evidence="1">
    <location>
        <begin position="158"/>
        <end position="177"/>
    </location>
</feature>
<evidence type="ECO:0000256" key="1">
    <source>
        <dbReference type="SAM" id="Phobius"/>
    </source>
</evidence>
<dbReference type="EMBL" id="JADQDQ010000001">
    <property type="protein sequence ID" value="MBF9236223.1"/>
    <property type="molecule type" value="Genomic_DNA"/>
</dbReference>
<proteinExistence type="predicted"/>
<dbReference type="PANTHER" id="PTHR23028:SF53">
    <property type="entry name" value="ACYL_TRANSF_3 DOMAIN-CONTAINING PROTEIN"/>
    <property type="match status" value="1"/>
</dbReference>
<evidence type="ECO:0000313" key="4">
    <source>
        <dbReference type="Proteomes" id="UP000597617"/>
    </source>
</evidence>
<feature type="transmembrane region" description="Helical" evidence="1">
    <location>
        <begin position="183"/>
        <end position="203"/>
    </location>
</feature>
<feature type="transmembrane region" description="Helical" evidence="1">
    <location>
        <begin position="215"/>
        <end position="232"/>
    </location>
</feature>
<keyword evidence="3" id="KW-0012">Acyltransferase</keyword>
<dbReference type="PANTHER" id="PTHR23028">
    <property type="entry name" value="ACETYLTRANSFERASE"/>
    <property type="match status" value="1"/>
</dbReference>
<keyword evidence="1" id="KW-0812">Transmembrane</keyword>
<dbReference type="InterPro" id="IPR050879">
    <property type="entry name" value="Acyltransferase_3"/>
</dbReference>
<evidence type="ECO:0000259" key="2">
    <source>
        <dbReference type="Pfam" id="PF01757"/>
    </source>
</evidence>
<organism evidence="3 4">
    <name type="scientific">Hymenobacter jeongseonensis</name>
    <dbReference type="NCBI Taxonomy" id="2791027"/>
    <lineage>
        <taxon>Bacteria</taxon>
        <taxon>Pseudomonadati</taxon>
        <taxon>Bacteroidota</taxon>
        <taxon>Cytophagia</taxon>
        <taxon>Cytophagales</taxon>
        <taxon>Hymenobacteraceae</taxon>
        <taxon>Hymenobacter</taxon>
    </lineage>
</organism>
<comment type="caution">
    <text evidence="3">The sequence shown here is derived from an EMBL/GenBank/DDBJ whole genome shotgun (WGS) entry which is preliminary data.</text>
</comment>
<keyword evidence="1" id="KW-0472">Membrane</keyword>
<name>A0ABS0ICZ7_9BACT</name>
<feature type="transmembrane region" description="Helical" evidence="1">
    <location>
        <begin position="319"/>
        <end position="341"/>
    </location>
</feature>
<reference evidence="3 4" key="1">
    <citation type="submission" date="2020-11" db="EMBL/GenBank/DDBJ databases">
        <authorList>
            <person name="Kim M.K."/>
        </authorList>
    </citation>
    <scope>NUCLEOTIDE SEQUENCE [LARGE SCALE GENOMIC DNA]</scope>
    <source>
        <strain evidence="3 4">BT683</strain>
    </source>
</reference>
<gene>
    <name evidence="3" type="ORF">I2I05_02330</name>
</gene>
<feature type="transmembrane region" description="Helical" evidence="1">
    <location>
        <begin position="82"/>
        <end position="102"/>
    </location>
</feature>
<keyword evidence="3" id="KW-0808">Transferase</keyword>
<dbReference type="GO" id="GO:0016746">
    <property type="term" value="F:acyltransferase activity"/>
    <property type="evidence" value="ECO:0007669"/>
    <property type="project" value="UniProtKB-KW"/>
</dbReference>